<dbReference type="AlphaFoldDB" id="A0A1S2Z6S1"/>
<dbReference type="Proteomes" id="UP000087171">
    <property type="component" value="Unplaced"/>
</dbReference>
<dbReference type="eggNOG" id="ENOG502QTNT">
    <property type="taxonomic scope" value="Eukaryota"/>
</dbReference>
<evidence type="ECO:0000259" key="2">
    <source>
        <dbReference type="Pfam" id="PF07460"/>
    </source>
</evidence>
<dbReference type="KEGG" id="cam:101513473"/>
<protein>
    <submittedName>
        <fullName evidence="4">Uncharacterized protein LOC101513473</fullName>
    </submittedName>
</protein>
<proteinExistence type="predicted"/>
<dbReference type="RefSeq" id="XP_004516074.1">
    <property type="nucleotide sequence ID" value="XM_004516017.3"/>
</dbReference>
<evidence type="ECO:0000313" key="3">
    <source>
        <dbReference type="Proteomes" id="UP000087171"/>
    </source>
</evidence>
<evidence type="ECO:0000256" key="1">
    <source>
        <dbReference type="SAM" id="MobiDB-lite"/>
    </source>
</evidence>
<dbReference type="PANTHER" id="PTHR34199:SF1">
    <property type="entry name" value="HISTONE-LYSINE N-METHYLTRANSFERASE, H3 LYSINE-79 SPECIFIC-LIKE PROTEIN"/>
    <property type="match status" value="1"/>
</dbReference>
<dbReference type="InterPro" id="IPR003611">
    <property type="entry name" value="NUMOD3"/>
</dbReference>
<dbReference type="STRING" id="3827.A0A1S2Z6S1"/>
<organism evidence="3 4">
    <name type="scientific">Cicer arietinum</name>
    <name type="common">Chickpea</name>
    <name type="synonym">Garbanzo</name>
    <dbReference type="NCBI Taxonomy" id="3827"/>
    <lineage>
        <taxon>Eukaryota</taxon>
        <taxon>Viridiplantae</taxon>
        <taxon>Streptophyta</taxon>
        <taxon>Embryophyta</taxon>
        <taxon>Tracheophyta</taxon>
        <taxon>Spermatophyta</taxon>
        <taxon>Magnoliopsida</taxon>
        <taxon>eudicotyledons</taxon>
        <taxon>Gunneridae</taxon>
        <taxon>Pentapetalae</taxon>
        <taxon>rosids</taxon>
        <taxon>fabids</taxon>
        <taxon>Fabales</taxon>
        <taxon>Fabaceae</taxon>
        <taxon>Papilionoideae</taxon>
        <taxon>50 kb inversion clade</taxon>
        <taxon>NPAAA clade</taxon>
        <taxon>Hologalegina</taxon>
        <taxon>IRL clade</taxon>
        <taxon>Cicereae</taxon>
        <taxon>Cicer</taxon>
    </lineage>
</organism>
<accession>A0A1S2Z6S1</accession>
<reference evidence="4" key="1">
    <citation type="submission" date="2025-08" db="UniProtKB">
        <authorList>
            <consortium name="RefSeq"/>
        </authorList>
    </citation>
    <scope>IDENTIFICATION</scope>
    <source>
        <tissue evidence="4">Etiolated seedlings</tissue>
    </source>
</reference>
<sequence>MNFFVSVRGMSVPHTPLTHFPSNYYSRQQLLSNMVDSACTFSPPTTLHVLSHVSKEAIPKLTTLVCSVLPIDEVRISVVDDGEHNVLKSCVKEDSSDVFSNGNGVYDSIISPCKKVVKERMRRMRIGLANKGKVPWNKGRKHTTETRERIRMRTSEALRDPKVKKKMTEHPRCHSDQIKAKISNSLRRVWQERLKSKQVGRLFFLLWEQSIANAAKKGGSGENELDWDSYDEIKEQLEVDGILQTEEKEKQKRMAIAGAKKFIQSWKENIAKEAKKGGNGEQKLDWDSYEKIKEEMVILNQLQRTTEKAKAKEMAKVKAEKEARIKAIKKVMLTQKKKDLRERSKARENVKSQTYQNAEEDSHALEVTQEFKLGSKLTKNHVSNNISSEVAREEDIIYSDFANHSTLDLELIRREKMQKKVSLADQIQAAKLIKGKLY</sequence>
<feature type="region of interest" description="Disordered" evidence="1">
    <location>
        <begin position="338"/>
        <end position="360"/>
    </location>
</feature>
<feature type="compositionally biased region" description="Basic and acidic residues" evidence="1">
    <location>
        <begin position="338"/>
        <end position="350"/>
    </location>
</feature>
<name>A0A1S2Z6S1_CICAR</name>
<dbReference type="PaxDb" id="3827-XP_004516074.1"/>
<dbReference type="GO" id="GO:0003677">
    <property type="term" value="F:DNA binding"/>
    <property type="evidence" value="ECO:0007669"/>
    <property type="project" value="InterPro"/>
</dbReference>
<evidence type="ECO:0000313" key="4">
    <source>
        <dbReference type="RefSeq" id="XP_004516074.1"/>
    </source>
</evidence>
<dbReference type="PANTHER" id="PTHR34199">
    <property type="entry name" value="NUMOD3 MOTIF FAMILY PROTEIN, EXPRESSED"/>
    <property type="match status" value="1"/>
</dbReference>
<dbReference type="Pfam" id="PF07460">
    <property type="entry name" value="NUMOD3"/>
    <property type="match status" value="1"/>
</dbReference>
<keyword evidence="3" id="KW-1185">Reference proteome</keyword>
<feature type="domain" description="Nuclease associated modular" evidence="2">
    <location>
        <begin position="125"/>
        <end position="151"/>
    </location>
</feature>
<dbReference type="OrthoDB" id="6013at2759"/>
<gene>
    <name evidence="4" type="primary">LOC101513473</name>
</gene>
<dbReference type="GeneID" id="101513473"/>